<dbReference type="RefSeq" id="XP_018042750.1">
    <property type="nucleotide sequence ID" value="XM_018176454.1"/>
</dbReference>
<sequence>MGLFVFGTVFWSSPLLKLRWLGENMPKPFKKIRFFEGPSSILLDFDVILTRLVRRDSCGIRCGQALLLGELIAITSQLAFETWAGAKETWLRIRCCLSSMSLRRSGTSFPVVMGSVDSLRDQEWLPLTLHLPK</sequence>
<dbReference type="Proteomes" id="UP000077069">
    <property type="component" value="Unassembled WGS sequence"/>
</dbReference>
<protein>
    <submittedName>
        <fullName evidence="1">Uncharacterized protein</fullName>
    </submittedName>
</protein>
<keyword evidence="2" id="KW-1185">Reference proteome</keyword>
<evidence type="ECO:0000313" key="1">
    <source>
        <dbReference type="EMBL" id="OAG12385.1"/>
    </source>
</evidence>
<accession>A0A177CXU7</accession>
<organism evidence="1 2">
    <name type="scientific">Paraphaeosphaeria sporulosa</name>
    <dbReference type="NCBI Taxonomy" id="1460663"/>
    <lineage>
        <taxon>Eukaryota</taxon>
        <taxon>Fungi</taxon>
        <taxon>Dikarya</taxon>
        <taxon>Ascomycota</taxon>
        <taxon>Pezizomycotina</taxon>
        <taxon>Dothideomycetes</taxon>
        <taxon>Pleosporomycetidae</taxon>
        <taxon>Pleosporales</taxon>
        <taxon>Massarineae</taxon>
        <taxon>Didymosphaeriaceae</taxon>
        <taxon>Paraphaeosphaeria</taxon>
    </lineage>
</organism>
<reference evidence="1 2" key="1">
    <citation type="submission" date="2016-05" db="EMBL/GenBank/DDBJ databases">
        <title>Comparative analysis of secretome profiles of manganese(II)-oxidizing ascomycete fungi.</title>
        <authorList>
            <consortium name="DOE Joint Genome Institute"/>
            <person name="Zeiner C.A."/>
            <person name="Purvine S.O."/>
            <person name="Zink E.M."/>
            <person name="Wu S."/>
            <person name="Pasa-Tolic L."/>
            <person name="Chaput D.L."/>
            <person name="Haridas S."/>
            <person name="Grigoriev I.V."/>
            <person name="Santelli C.M."/>
            <person name="Hansel C.M."/>
        </authorList>
    </citation>
    <scope>NUCLEOTIDE SEQUENCE [LARGE SCALE GENOMIC DNA]</scope>
    <source>
        <strain evidence="1 2">AP3s5-JAC2a</strain>
    </source>
</reference>
<gene>
    <name evidence="1" type="ORF">CC84DRAFT_114439</name>
</gene>
<name>A0A177CXU7_9PLEO</name>
<proteinExistence type="predicted"/>
<dbReference type="AlphaFoldDB" id="A0A177CXU7"/>
<dbReference type="EMBL" id="KV441548">
    <property type="protein sequence ID" value="OAG12385.1"/>
    <property type="molecule type" value="Genomic_DNA"/>
</dbReference>
<dbReference type="GeneID" id="28759940"/>
<evidence type="ECO:0000313" key="2">
    <source>
        <dbReference type="Proteomes" id="UP000077069"/>
    </source>
</evidence>
<dbReference type="InParanoid" id="A0A177CXU7"/>